<feature type="transmembrane region" description="Helical" evidence="6">
    <location>
        <begin position="120"/>
        <end position="147"/>
    </location>
</feature>
<dbReference type="GO" id="GO:0035435">
    <property type="term" value="P:phosphate ion transmembrane transport"/>
    <property type="evidence" value="ECO:0007669"/>
    <property type="project" value="TreeGrafter"/>
</dbReference>
<name>A0A0J1KIP4_NIACI</name>
<dbReference type="GO" id="GO:0016020">
    <property type="term" value="C:membrane"/>
    <property type="evidence" value="ECO:0007669"/>
    <property type="project" value="UniProtKB-SubCell"/>
</dbReference>
<gene>
    <name evidence="7" type="ORF">ABW02_25260</name>
</gene>
<feature type="transmembrane region" description="Helical" evidence="6">
    <location>
        <begin position="321"/>
        <end position="341"/>
    </location>
</feature>
<keyword evidence="3 6" id="KW-0812">Transmembrane</keyword>
<dbReference type="PATRIC" id="fig|1397.4.peg.4593"/>
<comment type="caution">
    <text evidence="7">The sequence shown here is derived from an EMBL/GenBank/DDBJ whole genome shotgun (WGS) entry which is preliminary data.</text>
</comment>
<evidence type="ECO:0000256" key="4">
    <source>
        <dbReference type="ARBA" id="ARBA00022989"/>
    </source>
</evidence>
<feature type="transmembrane region" description="Helical" evidence="6">
    <location>
        <begin position="202"/>
        <end position="222"/>
    </location>
</feature>
<dbReference type="PANTHER" id="PTHR11101:SF80">
    <property type="entry name" value="PHOSPHATE TRANSPORTER"/>
    <property type="match status" value="1"/>
</dbReference>
<dbReference type="AlphaFoldDB" id="A0A0J1KIP4"/>
<accession>A0A0J1KIP4</accession>
<feature type="transmembrane region" description="Helical" evidence="6">
    <location>
        <begin position="78"/>
        <end position="100"/>
    </location>
</feature>
<evidence type="ECO:0000256" key="1">
    <source>
        <dbReference type="ARBA" id="ARBA00004141"/>
    </source>
</evidence>
<dbReference type="GeneID" id="56347418"/>
<protein>
    <submittedName>
        <fullName evidence="7">Sulfate permease</fullName>
    </submittedName>
</protein>
<dbReference type="Proteomes" id="UP000036045">
    <property type="component" value="Unassembled WGS sequence"/>
</dbReference>
<feature type="transmembrane region" description="Helical" evidence="6">
    <location>
        <begin position="295"/>
        <end position="315"/>
    </location>
</feature>
<evidence type="ECO:0000256" key="5">
    <source>
        <dbReference type="ARBA" id="ARBA00023136"/>
    </source>
</evidence>
<keyword evidence="5 6" id="KW-0472">Membrane</keyword>
<evidence type="ECO:0000313" key="7">
    <source>
        <dbReference type="EMBL" id="KLV16410.1"/>
    </source>
</evidence>
<organism evidence="7 8">
    <name type="scientific">Niallia circulans</name>
    <name type="common">Bacillus circulans</name>
    <dbReference type="NCBI Taxonomy" id="1397"/>
    <lineage>
        <taxon>Bacteria</taxon>
        <taxon>Bacillati</taxon>
        <taxon>Bacillota</taxon>
        <taxon>Bacilli</taxon>
        <taxon>Bacillales</taxon>
        <taxon>Bacillaceae</taxon>
        <taxon>Niallia</taxon>
    </lineage>
</organism>
<keyword evidence="8" id="KW-1185">Reference proteome</keyword>
<evidence type="ECO:0000256" key="2">
    <source>
        <dbReference type="ARBA" id="ARBA00022448"/>
    </source>
</evidence>
<feature type="transmembrane region" description="Helical" evidence="6">
    <location>
        <begin position="40"/>
        <end position="57"/>
    </location>
</feature>
<dbReference type="GO" id="GO:0005315">
    <property type="term" value="F:phosphate transmembrane transporter activity"/>
    <property type="evidence" value="ECO:0007669"/>
    <property type="project" value="InterPro"/>
</dbReference>
<evidence type="ECO:0000256" key="6">
    <source>
        <dbReference type="SAM" id="Phobius"/>
    </source>
</evidence>
<reference evidence="7 8" key="1">
    <citation type="submission" date="2015-05" db="EMBL/GenBank/DDBJ databases">
        <title>Whole genome sequence and identification of bacterial endophytes from Costus igneus.</title>
        <authorList>
            <person name="Lee Y.P."/>
            <person name="Gan H.M."/>
            <person name="Eng W."/>
            <person name="Wheatley M.S."/>
            <person name="Caraballo A."/>
            <person name="Polter S."/>
            <person name="Savka M.A."/>
            <person name="Hudson A.O."/>
        </authorList>
    </citation>
    <scope>NUCLEOTIDE SEQUENCE [LARGE SCALE GENOMIC DNA]</scope>
    <source>
        <strain evidence="7 8">RIT379</strain>
    </source>
</reference>
<dbReference type="InterPro" id="IPR001204">
    <property type="entry name" value="Phos_transporter"/>
</dbReference>
<dbReference type="EMBL" id="LDPH01000053">
    <property type="protein sequence ID" value="KLV16410.1"/>
    <property type="molecule type" value="Genomic_DNA"/>
</dbReference>
<dbReference type="Pfam" id="PF01384">
    <property type="entry name" value="PHO4"/>
    <property type="match status" value="1"/>
</dbReference>
<evidence type="ECO:0000313" key="8">
    <source>
        <dbReference type="Proteomes" id="UP000036045"/>
    </source>
</evidence>
<comment type="subcellular location">
    <subcellularLocation>
        <location evidence="1">Membrane</location>
        <topology evidence="1">Multi-pass membrane protein</topology>
    </subcellularLocation>
</comment>
<proteinExistence type="predicted"/>
<feature type="transmembrane region" description="Helical" evidence="6">
    <location>
        <begin position="168"/>
        <end position="190"/>
    </location>
</feature>
<evidence type="ECO:0000256" key="3">
    <source>
        <dbReference type="ARBA" id="ARBA00022692"/>
    </source>
</evidence>
<dbReference type="RefSeq" id="WP_047944975.1">
    <property type="nucleotide sequence ID" value="NZ_CP053989.1"/>
</dbReference>
<sequence>MIIILAGIMSLFFAMNIGASGAAASLGVAYGSGAIPKKRVALLICAVAIFLGAVIGGSEVVKTVGEGLIPSSILDAKIVLIILSSAALSLFIANIMGIPLSTSEITVGSVVGVGVAFKSLYIANILWIVFFWLLVPIVSFFIALWAGKYVRKLENQNEWIRNPSNEKYLSIFVIIVGCFEAFSAGMNNVANSIGPLVGADMISMQTGVVVGGFFIAIGAFLLGGRVLQTNGKKIVQFTKLEGGLISGTGATLVTIASIFGIPVPLTQVTSSAIIGIGVSKNGYEILKKKLVLRIFKVWIVSPVLSLVISYGLVQLFIEADIYNVLIILSVCIATLGIISLMKTIREDNSTIYEDGGGI</sequence>
<keyword evidence="2" id="KW-0813">Transport</keyword>
<dbReference type="OrthoDB" id="19855at2"/>
<dbReference type="PANTHER" id="PTHR11101">
    <property type="entry name" value="PHOSPHATE TRANSPORTER"/>
    <property type="match status" value="1"/>
</dbReference>
<keyword evidence="4 6" id="KW-1133">Transmembrane helix</keyword>